<feature type="transmembrane region" description="Helical" evidence="1">
    <location>
        <begin position="247"/>
        <end position="265"/>
    </location>
</feature>
<keyword evidence="1" id="KW-1133">Transmembrane helix</keyword>
<feature type="transmembrane region" description="Helical" evidence="1">
    <location>
        <begin position="140"/>
        <end position="161"/>
    </location>
</feature>
<organism evidence="3 4">
    <name type="scientific">Heminiphilus faecis</name>
    <dbReference type="NCBI Taxonomy" id="2601703"/>
    <lineage>
        <taxon>Bacteria</taxon>
        <taxon>Pseudomonadati</taxon>
        <taxon>Bacteroidota</taxon>
        <taxon>Bacteroidia</taxon>
        <taxon>Bacteroidales</taxon>
        <taxon>Muribaculaceae</taxon>
        <taxon>Heminiphilus</taxon>
    </lineage>
</organism>
<dbReference type="Proteomes" id="UP001565200">
    <property type="component" value="Unassembled WGS sequence"/>
</dbReference>
<keyword evidence="1" id="KW-0472">Membrane</keyword>
<dbReference type="RefSeq" id="WP_369863762.1">
    <property type="nucleotide sequence ID" value="NZ_JBCLPP010000039.1"/>
</dbReference>
<dbReference type="EMBL" id="JBCLPP010000039">
    <property type="protein sequence ID" value="MEY8246269.1"/>
    <property type="molecule type" value="Genomic_DNA"/>
</dbReference>
<feature type="transmembrane region" description="Helical" evidence="1">
    <location>
        <begin position="207"/>
        <end position="226"/>
    </location>
</feature>
<feature type="transmembrane region" description="Helical" evidence="1">
    <location>
        <begin position="66"/>
        <end position="88"/>
    </location>
</feature>
<keyword evidence="1" id="KW-0812">Transmembrane</keyword>
<name>A0ABV4CXY5_9BACT</name>
<dbReference type="Pfam" id="PF01757">
    <property type="entry name" value="Acyl_transf_3"/>
    <property type="match status" value="1"/>
</dbReference>
<evidence type="ECO:0000313" key="3">
    <source>
        <dbReference type="EMBL" id="MEY8246269.1"/>
    </source>
</evidence>
<evidence type="ECO:0000256" key="1">
    <source>
        <dbReference type="SAM" id="Phobius"/>
    </source>
</evidence>
<feature type="transmembrane region" description="Helical" evidence="1">
    <location>
        <begin position="37"/>
        <end position="54"/>
    </location>
</feature>
<evidence type="ECO:0000313" key="4">
    <source>
        <dbReference type="Proteomes" id="UP001565200"/>
    </source>
</evidence>
<comment type="caution">
    <text evidence="3">The sequence shown here is derived from an EMBL/GenBank/DDBJ whole genome shotgun (WGS) entry which is preliminary data.</text>
</comment>
<reference evidence="3 4" key="1">
    <citation type="submission" date="2024-03" db="EMBL/GenBank/DDBJ databases">
        <title>Mouse gut bacterial collection (mGBC) of GemPharmatech.</title>
        <authorList>
            <person name="He Y."/>
            <person name="Dong L."/>
            <person name="Wu D."/>
            <person name="Gao X."/>
            <person name="Lin Z."/>
        </authorList>
    </citation>
    <scope>NUCLEOTIDE SEQUENCE [LARGE SCALE GENOMIC DNA]</scope>
    <source>
        <strain evidence="3 4">54-13</strain>
    </source>
</reference>
<feature type="domain" description="Acyltransferase 3" evidence="2">
    <location>
        <begin position="9"/>
        <end position="291"/>
    </location>
</feature>
<dbReference type="InterPro" id="IPR002656">
    <property type="entry name" value="Acyl_transf_3_dom"/>
</dbReference>
<evidence type="ECO:0000259" key="2">
    <source>
        <dbReference type="Pfam" id="PF01757"/>
    </source>
</evidence>
<feature type="transmembrane region" description="Helical" evidence="1">
    <location>
        <begin position="114"/>
        <end position="133"/>
    </location>
</feature>
<dbReference type="PANTHER" id="PTHR37312:SF1">
    <property type="entry name" value="MEMBRANE-BOUND ACYLTRANSFERASE YKRP-RELATED"/>
    <property type="match status" value="1"/>
</dbReference>
<protein>
    <submittedName>
        <fullName evidence="3">Acyltransferase</fullName>
        <ecNumber evidence="3">2.3.1.-</ecNumber>
    </submittedName>
</protein>
<accession>A0ABV4CXY5</accession>
<keyword evidence="4" id="KW-1185">Reference proteome</keyword>
<feature type="transmembrane region" description="Helical" evidence="1">
    <location>
        <begin position="271"/>
        <end position="293"/>
    </location>
</feature>
<dbReference type="GO" id="GO:0016746">
    <property type="term" value="F:acyltransferase activity"/>
    <property type="evidence" value="ECO:0007669"/>
    <property type="project" value="UniProtKB-KW"/>
</dbReference>
<dbReference type="InterPro" id="IPR052734">
    <property type="entry name" value="Nod_factor_acetyltransferase"/>
</dbReference>
<keyword evidence="3" id="KW-0808">Transferase</keyword>
<proteinExistence type="predicted"/>
<feature type="transmembrane region" description="Helical" evidence="1">
    <location>
        <begin position="7"/>
        <end position="25"/>
    </location>
</feature>
<dbReference type="EC" id="2.3.1.-" evidence="3"/>
<dbReference type="PANTHER" id="PTHR37312">
    <property type="entry name" value="MEMBRANE-BOUND ACYLTRANSFERASE YKRP-RELATED"/>
    <property type="match status" value="1"/>
</dbReference>
<sequence length="313" mass="34867">MRERVATADFVKCICIILMVLFHLVCVEEAYPYAKAVVYTFHMPVFLFLSGLFANMSKPAAVFGRYILWIFIPYAVMEAAYTGMSAILPVRGGVESLSPAVIIHNVFFQPMGPYWYLHTLIVALLACYLCSVACRRLPTLLFIIVLSLCLGVLSYIGLLSADSALYFILGVAVGRCHMDFDVLFRPTALAFVPLVILCCFPENLDRFTLAGLAIVYLSVCCMLWIYRFIPVRIKSVMHFIGRNTLPILLFSPIFTMASKAFLPLFSFDSTLVLFACIAVPFAVGGSLFIAWAMDKTRFSGSSRKHGAYVKLGN</sequence>
<keyword evidence="3" id="KW-0012">Acyltransferase</keyword>
<gene>
    <name evidence="3" type="ORF">AAK873_11680</name>
</gene>